<proteinExistence type="predicted"/>
<comment type="caution">
    <text evidence="1">The sequence shown here is derived from an EMBL/GenBank/DDBJ whole genome shotgun (WGS) entry which is preliminary data.</text>
</comment>
<accession>A0AC61R8W5</accession>
<gene>
    <name evidence="1" type="ORF">E5336_05795</name>
</gene>
<keyword evidence="2" id="KW-1185">Reference proteome</keyword>
<protein>
    <submittedName>
        <fullName evidence="1">Uncharacterized protein</fullName>
    </submittedName>
</protein>
<dbReference type="Proteomes" id="UP000308836">
    <property type="component" value="Unassembled WGS sequence"/>
</dbReference>
<evidence type="ECO:0000313" key="1">
    <source>
        <dbReference type="EMBL" id="TGY65999.1"/>
    </source>
</evidence>
<sequence>MPTNYDKISTLIDRLRILDSGLFQMMFHDDIPLVEFVFRTILDEPDLVCVDAKVEYRVINSLKEHDGVFDLHAAMKENKIDILEMQRNGRLVILFPRMEFYAALTFIAALNKGASYEQIPDVTVIFFTETDVFGMNLPKYTLGRSILETGEVVDTHLKIVCVNGAYEKTDTALGKLIHDFRQCNPNQLFHDNLRDKMRQVKYGKERKSMMTFTDSVWEEVRAEMRVELRDEVKREVKNEIRDEMKSEIRDEVKSEVKNEIRDEISQAVKIQLAQKMLARNLPIAEIAEDTELSIEQVRALQQNL</sequence>
<organism evidence="1 2">
    <name type="scientific">Dubosiella muris</name>
    <dbReference type="NCBI Taxonomy" id="3038133"/>
    <lineage>
        <taxon>Bacteria</taxon>
        <taxon>Bacillati</taxon>
        <taxon>Bacillota</taxon>
        <taxon>Erysipelotrichia</taxon>
        <taxon>Erysipelotrichales</taxon>
        <taxon>Erysipelotrichaceae</taxon>
        <taxon>Dubosiella</taxon>
    </lineage>
</organism>
<evidence type="ECO:0000313" key="2">
    <source>
        <dbReference type="Proteomes" id="UP000308836"/>
    </source>
</evidence>
<reference evidence="1" key="1">
    <citation type="submission" date="2019-04" db="EMBL/GenBank/DDBJ databases">
        <title>Microbes associate with the intestines of laboratory mice.</title>
        <authorList>
            <person name="Navarre W."/>
            <person name="Wong E."/>
            <person name="Huang K."/>
            <person name="Tropini C."/>
            <person name="Ng K."/>
            <person name="Yu B."/>
        </authorList>
    </citation>
    <scope>NUCLEOTIDE SEQUENCE</scope>
    <source>
        <strain evidence="1">NM09_H32</strain>
    </source>
</reference>
<name>A0AC61R8W5_9FIRM</name>
<dbReference type="EMBL" id="SRYG01000010">
    <property type="protein sequence ID" value="TGY65999.1"/>
    <property type="molecule type" value="Genomic_DNA"/>
</dbReference>